<feature type="region of interest" description="Disordered" evidence="1">
    <location>
        <begin position="504"/>
        <end position="562"/>
    </location>
</feature>
<dbReference type="EMBL" id="JAPWDV010000003">
    <property type="protein sequence ID" value="KAJ6217782.1"/>
    <property type="molecule type" value="Genomic_DNA"/>
</dbReference>
<keyword evidence="2" id="KW-0812">Transmembrane</keyword>
<accession>A0A9Q0M4J4</accession>
<evidence type="ECO:0000313" key="4">
    <source>
        <dbReference type="Proteomes" id="UP001142055"/>
    </source>
</evidence>
<dbReference type="AlphaFoldDB" id="A0A9Q0M4J4"/>
<keyword evidence="2" id="KW-1133">Transmembrane helix</keyword>
<feature type="compositionally biased region" description="Polar residues" evidence="1">
    <location>
        <begin position="541"/>
        <end position="562"/>
    </location>
</feature>
<gene>
    <name evidence="3" type="ORF">RDWZM_008939</name>
</gene>
<protein>
    <submittedName>
        <fullName evidence="3">Uncharacterized protein</fullName>
    </submittedName>
</protein>
<evidence type="ECO:0000313" key="3">
    <source>
        <dbReference type="EMBL" id="KAJ6217782.1"/>
    </source>
</evidence>
<keyword evidence="2" id="KW-0472">Membrane</keyword>
<name>A0A9Q0M4J4_BLOTA</name>
<feature type="transmembrane region" description="Helical" evidence="2">
    <location>
        <begin position="283"/>
        <end position="306"/>
    </location>
</feature>
<proteinExistence type="predicted"/>
<sequence>MVFITLLIQLSLSLELLCNLANQAIQSLTHLDNKTILLIANNRSYHIPFTSDYIDNKRGYFALFNRQNSIKIRSFANLTDDNLLKNKFRLSDSKRNLIRMDLFYNKVLVTLYLKYSKKEYYYYGTQIPDKQWNITQIDFFMRLKSYSIISDGQNQVWMLNNVNHTINWQIVNADTISLHLDNKSSSVNQLQSFFTNGPSVWLSKTNQKSSKQLINHLPVWGFIFQDKIHIWNYHNQQVLLFDANTLNQMDYKVDLMQKSMSDYFKCSENDWGWSFDLLAPFSMWHLLLITIPIILLSIIILACYVMNRSKTTHRKFSIKRKKRLYQIASGFRSKDETSMSESETKNQSTKSQRIKMFTKVLGLRQINKSTTSESFNSLVLKSDIPSIKKKNKVHMESLRKIILSAVDDIHSNKDSDNNDNERRNDNKLIPFVDSYDGELDQFVSMPNIGTQSQFANSDKAIQKEQIKKLNKSKVGPRTSTAISTPNCSMNLSKITNKTIRSNLNSKQTSKAIMAPSDVTTFDQKKKSSPKPKRHNKVSPINKPTTSKVLSAPHSSILQQNKL</sequence>
<feature type="compositionally biased region" description="Basic residues" evidence="1">
    <location>
        <begin position="526"/>
        <end position="536"/>
    </location>
</feature>
<reference evidence="3" key="1">
    <citation type="submission" date="2022-12" db="EMBL/GenBank/DDBJ databases">
        <title>Genome assemblies of Blomia tropicalis.</title>
        <authorList>
            <person name="Cui Y."/>
        </authorList>
    </citation>
    <scope>NUCLEOTIDE SEQUENCE</scope>
    <source>
        <tissue evidence="3">Adult mites</tissue>
    </source>
</reference>
<keyword evidence="4" id="KW-1185">Reference proteome</keyword>
<evidence type="ECO:0000256" key="2">
    <source>
        <dbReference type="SAM" id="Phobius"/>
    </source>
</evidence>
<organism evidence="3 4">
    <name type="scientific">Blomia tropicalis</name>
    <name type="common">Mite</name>
    <dbReference type="NCBI Taxonomy" id="40697"/>
    <lineage>
        <taxon>Eukaryota</taxon>
        <taxon>Metazoa</taxon>
        <taxon>Ecdysozoa</taxon>
        <taxon>Arthropoda</taxon>
        <taxon>Chelicerata</taxon>
        <taxon>Arachnida</taxon>
        <taxon>Acari</taxon>
        <taxon>Acariformes</taxon>
        <taxon>Sarcoptiformes</taxon>
        <taxon>Astigmata</taxon>
        <taxon>Glycyphagoidea</taxon>
        <taxon>Echimyopodidae</taxon>
        <taxon>Blomia</taxon>
    </lineage>
</organism>
<dbReference type="Proteomes" id="UP001142055">
    <property type="component" value="Chromosome 3"/>
</dbReference>
<evidence type="ECO:0000256" key="1">
    <source>
        <dbReference type="SAM" id="MobiDB-lite"/>
    </source>
</evidence>
<comment type="caution">
    <text evidence="3">The sequence shown here is derived from an EMBL/GenBank/DDBJ whole genome shotgun (WGS) entry which is preliminary data.</text>
</comment>